<keyword evidence="5" id="KW-0680">Restriction system</keyword>
<evidence type="ECO:0000256" key="3">
    <source>
        <dbReference type="ARBA" id="ARBA00022679"/>
    </source>
</evidence>
<dbReference type="PROSITE" id="PS00094">
    <property type="entry name" value="C5_MTASE_1"/>
    <property type="match status" value="1"/>
</dbReference>
<dbReference type="EMBL" id="JFAD01000029">
    <property type="protein sequence ID" value="EXU60953.1"/>
    <property type="molecule type" value="Genomic_DNA"/>
</dbReference>
<dbReference type="GO" id="GO:0009307">
    <property type="term" value="P:DNA restriction-modification system"/>
    <property type="evidence" value="ECO:0007669"/>
    <property type="project" value="UniProtKB-KW"/>
</dbReference>
<dbReference type="InterPro" id="IPR001525">
    <property type="entry name" value="C5_MeTfrase"/>
</dbReference>
<dbReference type="RefSeq" id="WP_155265572.1">
    <property type="nucleotide sequence ID" value="NZ_JFAD01000029.1"/>
</dbReference>
<gene>
    <name evidence="7" type="ORF">MOVI_5750</name>
</gene>
<dbReference type="SUPFAM" id="SSF53335">
    <property type="entry name" value="S-adenosyl-L-methionine-dependent methyltransferases"/>
    <property type="match status" value="1"/>
</dbReference>
<dbReference type="Gene3D" id="3.40.50.150">
    <property type="entry name" value="Vaccinia Virus protein VP39"/>
    <property type="match status" value="1"/>
</dbReference>
<dbReference type="Proteomes" id="UP000020977">
    <property type="component" value="Unassembled WGS sequence"/>
</dbReference>
<dbReference type="PATRIC" id="fig|1188239.3.peg.1359"/>
<feature type="active site" evidence="6">
    <location>
        <position position="138"/>
    </location>
</feature>
<dbReference type="eggNOG" id="COG0270">
    <property type="taxonomic scope" value="Bacteria"/>
</dbReference>
<dbReference type="InterPro" id="IPR018117">
    <property type="entry name" value="C5_DNA_meth_AS"/>
</dbReference>
<proteinExistence type="inferred from homology"/>
<accession>A0A014M1V9</accession>
<name>A0A014M1V9_9BACT</name>
<dbReference type="InterPro" id="IPR029063">
    <property type="entry name" value="SAM-dependent_MTases_sf"/>
</dbReference>
<evidence type="ECO:0000256" key="4">
    <source>
        <dbReference type="ARBA" id="ARBA00022691"/>
    </source>
</evidence>
<dbReference type="STRING" id="1188239.MOVI_5750"/>
<dbReference type="GO" id="GO:0003886">
    <property type="term" value="F:DNA (cytosine-5-)-methyltransferase activity"/>
    <property type="evidence" value="ECO:0007669"/>
    <property type="project" value="UniProtKB-EC"/>
</dbReference>
<dbReference type="InterPro" id="IPR050750">
    <property type="entry name" value="C5-MTase"/>
</dbReference>
<evidence type="ECO:0000256" key="2">
    <source>
        <dbReference type="ARBA" id="ARBA00022603"/>
    </source>
</evidence>
<dbReference type="AlphaFoldDB" id="A0A014M1V9"/>
<dbReference type="PANTHER" id="PTHR46098:SF1">
    <property type="entry name" value="TRNA (CYTOSINE(38)-C(5))-METHYLTRANSFERASE"/>
    <property type="match status" value="1"/>
</dbReference>
<comment type="similarity">
    <text evidence="6">Belongs to the class I-like SAM-binding methyltransferase superfamily. C5-methyltransferase family.</text>
</comment>
<reference evidence="7 8" key="1">
    <citation type="submission" date="2014-03" db="EMBL/GenBank/DDBJ databases">
        <title>Genome sequence of Mycoplasma ovipneumoniae strain 14811.</title>
        <authorList>
            <person name="Sirand-Pugnet P."/>
            <person name="Breton M."/>
            <person name="Dordet-Frisoni E."/>
            <person name="Baranowski E."/>
            <person name="Barre A."/>
            <person name="Couture C."/>
            <person name="Dupuy V."/>
            <person name="Gaurivaud P."/>
            <person name="Jacob D."/>
            <person name="Lemaitre C."/>
            <person name="Manso-Silvan L."/>
            <person name="Nikolski M."/>
            <person name="Nouvel L.-X."/>
            <person name="Poumarat F."/>
            <person name="Tardy F."/>
            <person name="Thebault P."/>
            <person name="Theil S."/>
            <person name="Citti C."/>
            <person name="Thiaucourt F."/>
            <person name="Blanchard A."/>
        </authorList>
    </citation>
    <scope>NUCLEOTIDE SEQUENCE [LARGE SCALE GENOMIC DNA]</scope>
    <source>
        <strain evidence="7 8">14811</strain>
    </source>
</reference>
<dbReference type="PANTHER" id="PTHR46098">
    <property type="entry name" value="TRNA (CYTOSINE(38)-C(5))-METHYLTRANSFERASE"/>
    <property type="match status" value="1"/>
</dbReference>
<keyword evidence="3 6" id="KW-0808">Transferase</keyword>
<comment type="caution">
    <text evidence="7">The sequence shown here is derived from an EMBL/GenBank/DDBJ whole genome shotgun (WGS) entry which is preliminary data.</text>
</comment>
<dbReference type="PROSITE" id="PS51679">
    <property type="entry name" value="SAM_MT_C5"/>
    <property type="match status" value="1"/>
</dbReference>
<evidence type="ECO:0000256" key="6">
    <source>
        <dbReference type="PROSITE-ProRule" id="PRU01016"/>
    </source>
</evidence>
<dbReference type="Pfam" id="PF00145">
    <property type="entry name" value="DNA_methylase"/>
    <property type="match status" value="1"/>
</dbReference>
<keyword evidence="4 6" id="KW-0949">S-adenosyl-L-methionine</keyword>
<dbReference type="EC" id="2.1.1.37" evidence="1"/>
<protein>
    <recommendedName>
        <fullName evidence="1">DNA (cytosine-5-)-methyltransferase</fullName>
        <ecNumber evidence="1">2.1.1.37</ecNumber>
    </recommendedName>
</protein>
<keyword evidence="2 6" id="KW-0489">Methyltransferase</keyword>
<organism evidence="7 8">
    <name type="scientific">Mesomycoplasma ovipneumoniae 14811</name>
    <dbReference type="NCBI Taxonomy" id="1188239"/>
    <lineage>
        <taxon>Bacteria</taxon>
        <taxon>Bacillati</taxon>
        <taxon>Mycoplasmatota</taxon>
        <taxon>Mycoplasmoidales</taxon>
        <taxon>Metamycoplasmataceae</taxon>
        <taxon>Mesomycoplasma</taxon>
    </lineage>
</organism>
<evidence type="ECO:0000313" key="7">
    <source>
        <dbReference type="EMBL" id="EXU60953.1"/>
    </source>
</evidence>
<evidence type="ECO:0000256" key="5">
    <source>
        <dbReference type="ARBA" id="ARBA00022747"/>
    </source>
</evidence>
<evidence type="ECO:0000313" key="8">
    <source>
        <dbReference type="Proteomes" id="UP000020977"/>
    </source>
</evidence>
<dbReference type="Gene3D" id="3.90.120.10">
    <property type="entry name" value="DNA Methylase, subunit A, domain 2"/>
    <property type="match status" value="1"/>
</dbReference>
<dbReference type="PRINTS" id="PR00105">
    <property type="entry name" value="C5METTRFRASE"/>
</dbReference>
<sequence>MANIRVLEAFSGIGAQAKAIANFQKAKQKFFEIVATIDWDARSIITYAQIHHNVLLEVEKILEENQLSSPEKINSFLKNFELSLDSKRPSKIISKDLSFKKILVASIIKSKNLGSITNLNLEEINSLSPDFVTYSFPCQGLSIANMGRANGIFDKNSTSSLIWNVYSLIKGLKNKPKYLLMENVPNLISKKFISQYKKWKETLENEGYKTFTATLNGLNFGSIQKRNRVFAISFLKEIKTPFESDIEFEKYILNLGQDISTDFDKRKQIFQSIFNFDSNNSENAGFLINATPSRIRMIEQAEKINESKNFIIRTLTTKQDRNPNTGIIKFENNLADKLNYRFISNREAFKLMGFENSDFEKLEPLISKNILTKESLYRQARKFYYSNNSRSTNKFNL</sequence>
<dbReference type="GO" id="GO:0032259">
    <property type="term" value="P:methylation"/>
    <property type="evidence" value="ECO:0007669"/>
    <property type="project" value="UniProtKB-KW"/>
</dbReference>
<evidence type="ECO:0000256" key="1">
    <source>
        <dbReference type="ARBA" id="ARBA00011975"/>
    </source>
</evidence>